<keyword evidence="3" id="KW-1185">Reference proteome</keyword>
<protein>
    <submittedName>
        <fullName evidence="2">Uncharacterized protein</fullName>
    </submittedName>
</protein>
<keyword evidence="1" id="KW-0175">Coiled coil</keyword>
<evidence type="ECO:0000256" key="1">
    <source>
        <dbReference type="SAM" id="Coils"/>
    </source>
</evidence>
<dbReference type="EMBL" id="FOAZ01000044">
    <property type="protein sequence ID" value="SEM68868.1"/>
    <property type="molecule type" value="Genomic_DNA"/>
</dbReference>
<dbReference type="eggNOG" id="ENOG5031PUZ">
    <property type="taxonomic scope" value="Bacteria"/>
</dbReference>
<proteinExistence type="predicted"/>
<name>A0A1H8AGA9_STRJI</name>
<dbReference type="Proteomes" id="UP000183015">
    <property type="component" value="Unassembled WGS sequence"/>
</dbReference>
<accession>A0A1H8AGA9</accession>
<gene>
    <name evidence="2" type="ORF">SAMN05414137_1446</name>
</gene>
<evidence type="ECO:0000313" key="3">
    <source>
        <dbReference type="Proteomes" id="UP000183015"/>
    </source>
</evidence>
<evidence type="ECO:0000313" key="2">
    <source>
        <dbReference type="EMBL" id="SEM68868.1"/>
    </source>
</evidence>
<feature type="coiled-coil region" evidence="1">
    <location>
        <begin position="21"/>
        <end position="48"/>
    </location>
</feature>
<reference evidence="3" key="1">
    <citation type="submission" date="2016-10" db="EMBL/GenBank/DDBJ databases">
        <authorList>
            <person name="Varghese N."/>
        </authorList>
    </citation>
    <scope>NUCLEOTIDE SEQUENCE [LARGE SCALE GENOMIC DNA]</scope>
    <source>
        <strain evidence="3">DSM 45096 / BCRC 16803 / CGMCC 4.1857 / CIP 109030 / JCM 12277 / KCTC 19219 / NBRC 100920 / 33214</strain>
    </source>
</reference>
<dbReference type="AlphaFoldDB" id="A0A1H8AGA9"/>
<organism evidence="2 3">
    <name type="scientific">Streptacidiphilus jiangxiensis</name>
    <dbReference type="NCBI Taxonomy" id="235985"/>
    <lineage>
        <taxon>Bacteria</taxon>
        <taxon>Bacillati</taxon>
        <taxon>Actinomycetota</taxon>
        <taxon>Actinomycetes</taxon>
        <taxon>Kitasatosporales</taxon>
        <taxon>Streptomycetaceae</taxon>
        <taxon>Streptacidiphilus</taxon>
    </lineage>
</organism>
<sequence>MSVGGPSILAVADALPLPSDLIELQRALHAARQAVEDYGNKVAAERRELFPGEDQWRERAVWPEDGPERAELTRLRAERDTFALQIRQHPVMQQALAEGCGKETQFALQKAGRENADGEA</sequence>